<evidence type="ECO:0000256" key="6">
    <source>
        <dbReference type="ARBA" id="ARBA00023065"/>
    </source>
</evidence>
<dbReference type="GO" id="GO:0005524">
    <property type="term" value="F:ATP binding"/>
    <property type="evidence" value="ECO:0007669"/>
    <property type="project" value="UniProtKB-UniRule"/>
</dbReference>
<keyword evidence="11" id="KW-0378">Hydrolase</keyword>
<dbReference type="PRINTS" id="PR00126">
    <property type="entry name" value="ATPASEGAMMA"/>
</dbReference>
<dbReference type="PANTHER" id="PTHR11693">
    <property type="entry name" value="ATP SYNTHASE GAMMA CHAIN"/>
    <property type="match status" value="1"/>
</dbReference>
<dbReference type="EMBL" id="RAYQ01000014">
    <property type="protein sequence ID" value="RKI90513.1"/>
    <property type="molecule type" value="Genomic_DNA"/>
</dbReference>
<dbReference type="Proteomes" id="UP000280696">
    <property type="component" value="Unassembled WGS sequence"/>
</dbReference>
<comment type="similarity">
    <text evidence="3 10">Belongs to the ATPase gamma chain family.</text>
</comment>
<dbReference type="GO" id="GO:0045259">
    <property type="term" value="C:proton-transporting ATP synthase complex"/>
    <property type="evidence" value="ECO:0007669"/>
    <property type="project" value="UniProtKB-KW"/>
</dbReference>
<dbReference type="FunFam" id="1.10.287.80:FF:000001">
    <property type="entry name" value="ATP synthase gamma chain"/>
    <property type="match status" value="1"/>
</dbReference>
<evidence type="ECO:0000256" key="3">
    <source>
        <dbReference type="ARBA" id="ARBA00007681"/>
    </source>
</evidence>
<dbReference type="GO" id="GO:0042777">
    <property type="term" value="P:proton motive force-driven plasma membrane ATP synthesis"/>
    <property type="evidence" value="ECO:0007669"/>
    <property type="project" value="UniProtKB-UniRule"/>
</dbReference>
<comment type="function">
    <text evidence="1 10">Produces ATP from ADP in the presence of a proton gradient across the membrane. The gamma chain is believed to be important in regulating ATPase activity and the flow of protons through the CF(0) complex.</text>
</comment>
<evidence type="ECO:0000256" key="1">
    <source>
        <dbReference type="ARBA" id="ARBA00003456"/>
    </source>
</evidence>
<evidence type="ECO:0000256" key="7">
    <source>
        <dbReference type="ARBA" id="ARBA00023136"/>
    </source>
</evidence>
<keyword evidence="12" id="KW-1185">Reference proteome</keyword>
<evidence type="ECO:0000256" key="8">
    <source>
        <dbReference type="ARBA" id="ARBA00023196"/>
    </source>
</evidence>
<name>A0A3A9ASJ3_9FIRM</name>
<dbReference type="Gene3D" id="3.40.1380.10">
    <property type="match status" value="1"/>
</dbReference>
<dbReference type="AlphaFoldDB" id="A0A3A9ASJ3"/>
<evidence type="ECO:0000313" key="11">
    <source>
        <dbReference type="EMBL" id="RKI90513.1"/>
    </source>
</evidence>
<organism evidence="11 12">
    <name type="scientific">Parablautia intestinalis</name>
    <dbReference type="NCBI Taxonomy" id="2320100"/>
    <lineage>
        <taxon>Bacteria</taxon>
        <taxon>Bacillati</taxon>
        <taxon>Bacillota</taxon>
        <taxon>Clostridia</taxon>
        <taxon>Lachnospirales</taxon>
        <taxon>Lachnospiraceae</taxon>
        <taxon>Parablautia</taxon>
    </lineage>
</organism>
<proteinExistence type="inferred from homology"/>
<keyword evidence="6 10" id="KW-0406">Ion transport</keyword>
<keyword evidence="4 10" id="KW-0813">Transport</keyword>
<comment type="subcellular location">
    <subcellularLocation>
        <location evidence="10">Cell membrane</location>
        <topology evidence="10">Peripheral membrane protein</topology>
    </subcellularLocation>
    <subcellularLocation>
        <location evidence="2">Membrane</location>
        <topology evidence="2">Peripheral membrane protein</topology>
    </subcellularLocation>
</comment>
<dbReference type="InterPro" id="IPR023632">
    <property type="entry name" value="ATP_synth_F1_gsu_CS"/>
</dbReference>
<dbReference type="NCBIfam" id="TIGR01146">
    <property type="entry name" value="ATPsyn_F1gamma"/>
    <property type="match status" value="1"/>
</dbReference>
<dbReference type="Gene3D" id="1.10.287.80">
    <property type="entry name" value="ATP synthase, gamma subunit, helix hairpin domain"/>
    <property type="match status" value="1"/>
</dbReference>
<evidence type="ECO:0000256" key="10">
    <source>
        <dbReference type="HAMAP-Rule" id="MF_00815"/>
    </source>
</evidence>
<dbReference type="PROSITE" id="PS00153">
    <property type="entry name" value="ATPASE_GAMMA"/>
    <property type="match status" value="1"/>
</dbReference>
<dbReference type="SUPFAM" id="SSF52943">
    <property type="entry name" value="ATP synthase (F1-ATPase), gamma subunit"/>
    <property type="match status" value="1"/>
</dbReference>
<keyword evidence="9 10" id="KW-0066">ATP synthesis</keyword>
<dbReference type="CDD" id="cd12151">
    <property type="entry name" value="F1-ATPase_gamma"/>
    <property type="match status" value="1"/>
</dbReference>
<keyword evidence="5 10" id="KW-0375">Hydrogen ion transport</keyword>
<dbReference type="GO" id="GO:0005886">
    <property type="term" value="C:plasma membrane"/>
    <property type="evidence" value="ECO:0007669"/>
    <property type="project" value="UniProtKB-SubCell"/>
</dbReference>
<reference evidence="11 12" key="1">
    <citation type="submission" date="2018-09" db="EMBL/GenBank/DDBJ databases">
        <title>Murine metabolic-syndrome-specific gut microbial biobank.</title>
        <authorList>
            <person name="Liu C."/>
        </authorList>
    </citation>
    <scope>NUCLEOTIDE SEQUENCE [LARGE SCALE GENOMIC DNA]</scope>
    <source>
        <strain evidence="11 12">0.1xD8-82</strain>
    </source>
</reference>
<keyword evidence="7 10" id="KW-0472">Membrane</keyword>
<keyword evidence="10" id="KW-1003">Cell membrane</keyword>
<accession>A0A3A9ASJ3</accession>
<evidence type="ECO:0000256" key="2">
    <source>
        <dbReference type="ARBA" id="ARBA00004170"/>
    </source>
</evidence>
<gene>
    <name evidence="10 11" type="primary">atpG</name>
    <name evidence="11" type="ORF">D7V94_13905</name>
</gene>
<comment type="caution">
    <text evidence="11">The sequence shown here is derived from an EMBL/GenBank/DDBJ whole genome shotgun (WGS) entry which is preliminary data.</text>
</comment>
<dbReference type="PANTHER" id="PTHR11693:SF22">
    <property type="entry name" value="ATP SYNTHASE SUBUNIT GAMMA, MITOCHONDRIAL"/>
    <property type="match status" value="1"/>
</dbReference>
<sequence>MASMRDIKRRKGSIQSTQQITKAMKLVSTVKLQRAKQNAEKSGNYFHCMFETVGSILKKTGHMDHKYLKAGESGKKAVIVITSNRGLAGGYNSNVIKLITRGELANEDLAIYAVGKKGREALQRQYEIKADYSDVIEEPAYVDAMVISKDVLDAFSRGEISEIYLAYTAFKNTVVHIPTLLKLLPVAISEEMEVMGQEHTLSEDKALMNFEPEDEEALNLLIPKYITSLIYGGMIEAVASENGARMQAMDSATSNAEEMIDNLTLLYNRARQGSITQELTEIIAGANAIS</sequence>
<dbReference type="HAMAP" id="MF_00815">
    <property type="entry name" value="ATP_synth_gamma_bact"/>
    <property type="match status" value="1"/>
</dbReference>
<dbReference type="OrthoDB" id="9812769at2"/>
<dbReference type="RefSeq" id="WP_120470772.1">
    <property type="nucleotide sequence ID" value="NZ_CATAJS010000043.1"/>
</dbReference>
<evidence type="ECO:0000256" key="5">
    <source>
        <dbReference type="ARBA" id="ARBA00022781"/>
    </source>
</evidence>
<dbReference type="InterPro" id="IPR000131">
    <property type="entry name" value="ATP_synth_F1_gsu"/>
</dbReference>
<dbReference type="GO" id="GO:0016787">
    <property type="term" value="F:hydrolase activity"/>
    <property type="evidence" value="ECO:0007669"/>
    <property type="project" value="UniProtKB-KW"/>
</dbReference>
<evidence type="ECO:0000256" key="4">
    <source>
        <dbReference type="ARBA" id="ARBA00022448"/>
    </source>
</evidence>
<dbReference type="Pfam" id="PF00231">
    <property type="entry name" value="ATP-synt"/>
    <property type="match status" value="1"/>
</dbReference>
<protein>
    <recommendedName>
        <fullName evidence="10">ATP synthase gamma chain</fullName>
    </recommendedName>
    <alternativeName>
        <fullName evidence="10">ATP synthase F1 sector gamma subunit</fullName>
    </alternativeName>
    <alternativeName>
        <fullName evidence="10">F-ATPase gamma subunit</fullName>
    </alternativeName>
</protein>
<comment type="subunit">
    <text evidence="10">F-type ATPases have 2 components, CF(1) - the catalytic core - and CF(0) - the membrane proton channel. CF(1) has five subunits: alpha(3), beta(3), gamma(1), delta(1), epsilon(1). CF(0) has three main subunits: a, b and c.</text>
</comment>
<evidence type="ECO:0000256" key="9">
    <source>
        <dbReference type="ARBA" id="ARBA00023310"/>
    </source>
</evidence>
<dbReference type="InterPro" id="IPR035968">
    <property type="entry name" value="ATP_synth_F1_ATPase_gsu"/>
</dbReference>
<dbReference type="GO" id="GO:0046933">
    <property type="term" value="F:proton-transporting ATP synthase activity, rotational mechanism"/>
    <property type="evidence" value="ECO:0007669"/>
    <property type="project" value="UniProtKB-UniRule"/>
</dbReference>
<evidence type="ECO:0000313" key="12">
    <source>
        <dbReference type="Proteomes" id="UP000280696"/>
    </source>
</evidence>
<keyword evidence="8 10" id="KW-0139">CF(1)</keyword>